<accession>A0ABU8HGB6</accession>
<reference evidence="2 3" key="1">
    <citation type="journal article" date="2018" name="J. Microbiol.">
        <title>Bacillus spongiae sp. nov., isolated from sponge of Jeju Island.</title>
        <authorList>
            <person name="Lee G.E."/>
            <person name="Im W.T."/>
            <person name="Park J.S."/>
        </authorList>
    </citation>
    <scope>NUCLEOTIDE SEQUENCE [LARGE SCALE GENOMIC DNA]</scope>
    <source>
        <strain evidence="2 3">135PIL107-10</strain>
    </source>
</reference>
<dbReference type="Proteomes" id="UP001312865">
    <property type="component" value="Unassembled WGS sequence"/>
</dbReference>
<organism evidence="2 3">
    <name type="scientific">Bacillus spongiae</name>
    <dbReference type="NCBI Taxonomy" id="2683610"/>
    <lineage>
        <taxon>Bacteria</taxon>
        <taxon>Bacillati</taxon>
        <taxon>Bacillota</taxon>
        <taxon>Bacilli</taxon>
        <taxon>Bacillales</taxon>
        <taxon>Bacillaceae</taxon>
        <taxon>Bacillus</taxon>
    </lineage>
</organism>
<feature type="signal peptide" evidence="1">
    <location>
        <begin position="1"/>
        <end position="19"/>
    </location>
</feature>
<protein>
    <submittedName>
        <fullName evidence="2">Uncharacterized protein</fullName>
    </submittedName>
</protein>
<evidence type="ECO:0000313" key="2">
    <source>
        <dbReference type="EMBL" id="MEI5908424.1"/>
    </source>
</evidence>
<feature type="chain" id="PRO_5047260295" evidence="1">
    <location>
        <begin position="20"/>
        <end position="130"/>
    </location>
</feature>
<name>A0ABU8HGB6_9BACI</name>
<gene>
    <name evidence="2" type="ORF">WAK64_15345</name>
</gene>
<keyword evidence="1" id="KW-0732">Signal</keyword>
<evidence type="ECO:0000313" key="3">
    <source>
        <dbReference type="Proteomes" id="UP001312865"/>
    </source>
</evidence>
<keyword evidence="3" id="KW-1185">Reference proteome</keyword>
<dbReference type="EMBL" id="JBBAXC010000013">
    <property type="protein sequence ID" value="MEI5908424.1"/>
    <property type="molecule type" value="Genomic_DNA"/>
</dbReference>
<evidence type="ECO:0000256" key="1">
    <source>
        <dbReference type="SAM" id="SignalP"/>
    </source>
</evidence>
<dbReference type="RefSeq" id="WP_336587876.1">
    <property type="nucleotide sequence ID" value="NZ_JBBAXC010000013.1"/>
</dbReference>
<sequence length="130" mass="14774">MILKTLLAISLLFTVPVNAKEEHVPPSPKIMKLYTSIPEQDNWVTVPAGTEEITINVEALNTETVLFWLIPTGTQTWEERKLIGYDIKDDNDNHFSLTWKIPKLLHDHLEVQALGENKLARSILNITSSQ</sequence>
<proteinExistence type="predicted"/>
<comment type="caution">
    <text evidence="2">The sequence shown here is derived from an EMBL/GenBank/DDBJ whole genome shotgun (WGS) entry which is preliminary data.</text>
</comment>